<feature type="transmembrane region" description="Helical" evidence="1">
    <location>
        <begin position="35"/>
        <end position="55"/>
    </location>
</feature>
<dbReference type="RefSeq" id="WP_183275574.1">
    <property type="nucleotide sequence ID" value="NZ_BLZR01000001.1"/>
</dbReference>
<dbReference type="Proteomes" id="UP000580568">
    <property type="component" value="Unassembled WGS sequence"/>
</dbReference>
<gene>
    <name evidence="3" type="ORF">bsdtw1_00017</name>
</gene>
<feature type="transmembrane region" description="Helical" evidence="1">
    <location>
        <begin position="75"/>
        <end position="98"/>
    </location>
</feature>
<dbReference type="AlphaFoldDB" id="A0A6V8SA71"/>
<name>A0A6V8SA71_9CLOT</name>
<dbReference type="InterPro" id="IPR004843">
    <property type="entry name" value="Calcineurin-like_PHP"/>
</dbReference>
<dbReference type="Pfam" id="PF00149">
    <property type="entry name" value="Metallophos"/>
    <property type="match status" value="1"/>
</dbReference>
<dbReference type="EMBL" id="BLZR01000001">
    <property type="protein sequence ID" value="GFP73980.1"/>
    <property type="molecule type" value="Genomic_DNA"/>
</dbReference>
<proteinExistence type="predicted"/>
<feature type="transmembrane region" description="Helical" evidence="1">
    <location>
        <begin position="114"/>
        <end position="135"/>
    </location>
</feature>
<evidence type="ECO:0000313" key="4">
    <source>
        <dbReference type="Proteomes" id="UP000580568"/>
    </source>
</evidence>
<dbReference type="InterPro" id="IPR051158">
    <property type="entry name" value="Metallophosphoesterase_sf"/>
</dbReference>
<keyword evidence="1" id="KW-0812">Transmembrane</keyword>
<dbReference type="SUPFAM" id="SSF56300">
    <property type="entry name" value="Metallo-dependent phosphatases"/>
    <property type="match status" value="1"/>
</dbReference>
<organism evidence="3 4">
    <name type="scientific">Clostridium fungisolvens</name>
    <dbReference type="NCBI Taxonomy" id="1604897"/>
    <lineage>
        <taxon>Bacteria</taxon>
        <taxon>Bacillati</taxon>
        <taxon>Bacillota</taxon>
        <taxon>Clostridia</taxon>
        <taxon>Eubacteriales</taxon>
        <taxon>Clostridiaceae</taxon>
        <taxon>Clostridium</taxon>
    </lineage>
</organism>
<dbReference type="InterPro" id="IPR029052">
    <property type="entry name" value="Metallo-depent_PP-like"/>
</dbReference>
<dbReference type="PANTHER" id="PTHR31302">
    <property type="entry name" value="TRANSMEMBRANE PROTEIN WITH METALLOPHOSPHOESTERASE DOMAIN-RELATED"/>
    <property type="match status" value="1"/>
</dbReference>
<reference evidence="3 4" key="1">
    <citation type="submission" date="2020-07" db="EMBL/GenBank/DDBJ databases">
        <title>A new beta-1,3-glucan-decomposing anaerobic bacterium isolated from anoxic soil subjected to biological soil disinfestation.</title>
        <authorList>
            <person name="Ueki A."/>
            <person name="Tonouchi A."/>
        </authorList>
    </citation>
    <scope>NUCLEOTIDE SEQUENCE [LARGE SCALE GENOMIC DNA]</scope>
    <source>
        <strain evidence="3 4">TW1</strain>
    </source>
</reference>
<feature type="transmembrane region" description="Helical" evidence="1">
    <location>
        <begin position="6"/>
        <end position="23"/>
    </location>
</feature>
<dbReference type="CDD" id="cd07385">
    <property type="entry name" value="MPP_YkuE_C"/>
    <property type="match status" value="1"/>
</dbReference>
<comment type="caution">
    <text evidence="3">The sequence shown here is derived from an EMBL/GenBank/DDBJ whole genome shotgun (WGS) entry which is preliminary data.</text>
</comment>
<accession>A0A6V8SA71</accession>
<dbReference type="GO" id="GO:0016787">
    <property type="term" value="F:hydrolase activity"/>
    <property type="evidence" value="ECO:0007669"/>
    <property type="project" value="InterPro"/>
</dbReference>
<sequence length="384" mass="43595">MNYKIVLFIIAFFGIYALSNYYIGTRIYKGITVKIPVNSIIFWGIFWVVAVAYIVTMLLGNYVSGKIFDIFNLIGVYWIGIFFYLIIILPVVDIIAFVNRRYSFIPSMRGSNNLLFVTTLAIVLFIAFVMIYGTWNGSHSYVKKYELEINKTVEGIDKLNVVMVSDIHLGNLIDGKRASTMVEEINRLNPDIVLFAGDIVDTEVKPFINGNMAAEFNKINSKYGTYAALGNHDIMRGEEETITKELGKYGVQVLRDEAKEINNQFYVVGRDDVSINRTEKKRKSIDDILQNVDKTKPVLLIDHTPSALEEAEENNIDIQVSGHTHKGQFFPNNLITSRIFEVDYGYLKKKDLNVIVSSGYGTWGPPIRLGSRSEIVNITVKFNK</sequence>
<evidence type="ECO:0000259" key="2">
    <source>
        <dbReference type="Pfam" id="PF00149"/>
    </source>
</evidence>
<keyword evidence="1" id="KW-0472">Membrane</keyword>
<dbReference type="Gene3D" id="3.60.21.10">
    <property type="match status" value="1"/>
</dbReference>
<evidence type="ECO:0000256" key="1">
    <source>
        <dbReference type="SAM" id="Phobius"/>
    </source>
</evidence>
<evidence type="ECO:0000313" key="3">
    <source>
        <dbReference type="EMBL" id="GFP73980.1"/>
    </source>
</evidence>
<feature type="domain" description="Calcineurin-like phosphoesterase" evidence="2">
    <location>
        <begin position="160"/>
        <end position="326"/>
    </location>
</feature>
<dbReference type="PANTHER" id="PTHR31302:SF0">
    <property type="entry name" value="TRANSMEMBRANE PROTEIN WITH METALLOPHOSPHOESTERASE DOMAIN"/>
    <property type="match status" value="1"/>
</dbReference>
<keyword evidence="4" id="KW-1185">Reference proteome</keyword>
<keyword evidence="1" id="KW-1133">Transmembrane helix</keyword>
<protein>
    <recommendedName>
        <fullName evidence="2">Calcineurin-like phosphoesterase domain-containing protein</fullName>
    </recommendedName>
</protein>